<feature type="compositionally biased region" description="Basic and acidic residues" evidence="1">
    <location>
        <begin position="153"/>
        <end position="162"/>
    </location>
</feature>
<evidence type="ECO:0000256" key="1">
    <source>
        <dbReference type="SAM" id="MobiDB-lite"/>
    </source>
</evidence>
<organism evidence="2">
    <name type="scientific">Octactis speculum</name>
    <dbReference type="NCBI Taxonomy" id="3111310"/>
    <lineage>
        <taxon>Eukaryota</taxon>
        <taxon>Sar</taxon>
        <taxon>Stramenopiles</taxon>
        <taxon>Ochrophyta</taxon>
        <taxon>Dictyochophyceae</taxon>
        <taxon>Dictyochales</taxon>
        <taxon>Dictyochaceae</taxon>
        <taxon>Octactis</taxon>
    </lineage>
</organism>
<protein>
    <recommendedName>
        <fullName evidence="3">O-GlcNAc transferase C-terminal domain-containing protein</fullName>
    </recommendedName>
</protein>
<gene>
    <name evidence="2" type="ORF">DSPE1174_LOCUS16568</name>
</gene>
<evidence type="ECO:0008006" key="3">
    <source>
        <dbReference type="Google" id="ProtNLM"/>
    </source>
</evidence>
<sequence>MTTASSHIDYFLSLDDEVDTAWGHYNEQLIRVEWINTVPFEATDDPFFEDNGIGDTPEITGGADEKGGRVIPVRVSLDTPATFGLAPESHDHEEVHTFLVLGRLFKLHPDFDEIILGILYADRLSCVVLIQERHELWTARVWERLQSAAQRREKESTAEWSHRQHHGRRPSSDIGGTMEEEESGHFVEDFNAIEVLSRVRFIHHWNYLRVLRLSYAVLDTFPYGGCLTSLESLSFGKPVLTLPSRFIRGRFTLAMYRQMGLDDPSIGLVAVDAASMVQSAIRIGTDRNYRRNVSQWVQIAYKDRLHRNLEAGVEWGRLFRALHVQSVLTQPA</sequence>
<proteinExistence type="predicted"/>
<dbReference type="EMBL" id="HBGS01032293">
    <property type="protein sequence ID" value="CAD9433153.1"/>
    <property type="molecule type" value="Transcribed_RNA"/>
</dbReference>
<name>A0A7S2CRM6_9STRA</name>
<dbReference type="Gene3D" id="3.40.50.2000">
    <property type="entry name" value="Glycogen Phosphorylase B"/>
    <property type="match status" value="1"/>
</dbReference>
<evidence type="ECO:0000313" key="2">
    <source>
        <dbReference type="EMBL" id="CAD9433153.1"/>
    </source>
</evidence>
<feature type="region of interest" description="Disordered" evidence="1">
    <location>
        <begin position="153"/>
        <end position="178"/>
    </location>
</feature>
<accession>A0A7S2CRM6</accession>
<dbReference type="AlphaFoldDB" id="A0A7S2CRM6"/>
<reference evidence="2" key="1">
    <citation type="submission" date="2021-01" db="EMBL/GenBank/DDBJ databases">
        <authorList>
            <person name="Corre E."/>
            <person name="Pelletier E."/>
            <person name="Niang G."/>
            <person name="Scheremetjew M."/>
            <person name="Finn R."/>
            <person name="Kale V."/>
            <person name="Holt S."/>
            <person name="Cochrane G."/>
            <person name="Meng A."/>
            <person name="Brown T."/>
            <person name="Cohen L."/>
        </authorList>
    </citation>
    <scope>NUCLEOTIDE SEQUENCE</scope>
    <source>
        <strain evidence="2">CCMP1381</strain>
    </source>
</reference>